<proteinExistence type="inferred from homology"/>
<protein>
    <submittedName>
        <fullName evidence="4">Putative transcriptional regulator</fullName>
    </submittedName>
</protein>
<dbReference type="PANTHER" id="PTHR33392:SF6">
    <property type="entry name" value="POLYISOPRENYL-TEICHOIC ACID--PEPTIDOGLYCAN TEICHOIC ACID TRANSFERASE TAGU"/>
    <property type="match status" value="1"/>
</dbReference>
<dbReference type="Gene3D" id="3.40.630.190">
    <property type="entry name" value="LCP protein"/>
    <property type="match status" value="1"/>
</dbReference>
<feature type="region of interest" description="Disordered" evidence="2">
    <location>
        <begin position="393"/>
        <end position="412"/>
    </location>
</feature>
<dbReference type="InterPro" id="IPR050922">
    <property type="entry name" value="LytR/CpsA/Psr_CW_biosynth"/>
</dbReference>
<feature type="region of interest" description="Disordered" evidence="2">
    <location>
        <begin position="20"/>
        <end position="80"/>
    </location>
</feature>
<dbReference type="NCBIfam" id="TIGR00350">
    <property type="entry name" value="lytR_cpsA_psr"/>
    <property type="match status" value="1"/>
</dbReference>
<feature type="compositionally biased region" description="Low complexity" evidence="2">
    <location>
        <begin position="52"/>
        <end position="62"/>
    </location>
</feature>
<sequence>MPNLRLDLVIPVVLSSPVEPRVHEAPRKRRRTPRTGLERDRNGPAPPRWAIRASTTARNTTRPPRRQYGPPAATATTSPHHVRGCALRRLTVALTLLATLAAGALTGARALPAERDTAGSGSRGTNVLVVGIDSRAGLSAAEKRRLHVGGQGCNCTDVMMLLHLSADSRRASVVSIPRDSYVQYPLPGQPRFGKINGAYAIGGGPLTVRTVEQVTGLHVDHYLETGFTGFEQTVDNLGGATVCTDEPLHDENSGLDITAGVHHTDGNRTLRYVRARHVNTRPGDLGRVRRQQRTVTNLLARLTAEGALNGPAATFRTVRTLLKTVRTDAATDVHDLVRIGWALGRLRADRTEFATVPIRLFDHRVPGVGSTLVWHESRAAALWDALADDRPITGDPRIQPVPETPVDTNPAGIAVRADDPAVAAALTRGGFRATAAPAPAARPAGPPVITYAPALKADAATLAAALPGARLNPAPGHDHTFDVTVGTTPVEVKTVTWDRNKADGAPVTADTLRCVSHTRR</sequence>
<evidence type="ECO:0000256" key="1">
    <source>
        <dbReference type="ARBA" id="ARBA00006068"/>
    </source>
</evidence>
<evidence type="ECO:0000313" key="4">
    <source>
        <dbReference type="EMBL" id="ABQ41259.1"/>
    </source>
</evidence>
<reference evidence="4" key="1">
    <citation type="journal article" date="2008" name="J. Bacteriol.">
        <title>Characterization of the saframycin A gene cluster from Streptomyces lavendulae NRRL 11002 revealing a nonribosomal peptide synthetase system for assembling the unusual tetrapeptidyl skeleton in an iterative manner.</title>
        <authorList>
            <person name="Li L."/>
            <person name="Deng W."/>
            <person name="Song J."/>
            <person name="Ding W."/>
            <person name="Zhao Q.F."/>
            <person name="Peng C."/>
            <person name="Song W.W."/>
            <person name="Tang G.L."/>
            <person name="Liu W."/>
        </authorList>
    </citation>
    <scope>NUCLEOTIDE SEQUENCE</scope>
    <source>
        <strain evidence="4">NRRL 11002</strain>
    </source>
</reference>
<name>B0CN04_STRLA</name>
<evidence type="ECO:0000259" key="3">
    <source>
        <dbReference type="Pfam" id="PF03816"/>
    </source>
</evidence>
<dbReference type="EMBL" id="DQ838002">
    <property type="protein sequence ID" value="ABQ41259.1"/>
    <property type="molecule type" value="Genomic_DNA"/>
</dbReference>
<dbReference type="InterPro" id="IPR004474">
    <property type="entry name" value="LytR_CpsA_psr"/>
</dbReference>
<dbReference type="AlphaFoldDB" id="B0CN04"/>
<accession>B0CN04</accession>
<evidence type="ECO:0000256" key="2">
    <source>
        <dbReference type="SAM" id="MobiDB-lite"/>
    </source>
</evidence>
<comment type="similarity">
    <text evidence="1">Belongs to the LytR/CpsA/Psr (LCP) family.</text>
</comment>
<organism evidence="4">
    <name type="scientific">Streptomyces lavendulae</name>
    <dbReference type="NCBI Taxonomy" id="1914"/>
    <lineage>
        <taxon>Bacteria</taxon>
        <taxon>Bacillati</taxon>
        <taxon>Actinomycetota</taxon>
        <taxon>Actinomycetes</taxon>
        <taxon>Kitasatosporales</taxon>
        <taxon>Streptomycetaceae</taxon>
        <taxon>Streptomyces</taxon>
    </lineage>
</organism>
<dbReference type="Pfam" id="PF03816">
    <property type="entry name" value="LytR_cpsA_psr"/>
    <property type="match status" value="1"/>
</dbReference>
<feature type="domain" description="Cell envelope-related transcriptional attenuator" evidence="3">
    <location>
        <begin position="156"/>
        <end position="302"/>
    </location>
</feature>
<dbReference type="PANTHER" id="PTHR33392">
    <property type="entry name" value="POLYISOPRENYL-TEICHOIC ACID--PEPTIDOGLYCAN TEICHOIC ACID TRANSFERASE TAGU"/>
    <property type="match status" value="1"/>
</dbReference>